<feature type="region of interest" description="Disordered" evidence="1">
    <location>
        <begin position="30"/>
        <end position="60"/>
    </location>
</feature>
<gene>
    <name evidence="3" type="ORF">BJX68DRAFT_239232</name>
</gene>
<protein>
    <submittedName>
        <fullName evidence="3">Uncharacterized protein</fullName>
    </submittedName>
</protein>
<proteinExistence type="predicted"/>
<reference evidence="3 4" key="1">
    <citation type="submission" date="2024-07" db="EMBL/GenBank/DDBJ databases">
        <title>Section-level genome sequencing and comparative genomics of Aspergillus sections Usti and Cavernicolus.</title>
        <authorList>
            <consortium name="Lawrence Berkeley National Laboratory"/>
            <person name="Nybo J.L."/>
            <person name="Vesth T.C."/>
            <person name="Theobald S."/>
            <person name="Frisvad J.C."/>
            <person name="Larsen T.O."/>
            <person name="Kjaerboelling I."/>
            <person name="Rothschild-Mancinelli K."/>
            <person name="Lyhne E.K."/>
            <person name="Kogle M.E."/>
            <person name="Barry K."/>
            <person name="Clum A."/>
            <person name="Na H."/>
            <person name="Ledsgaard L."/>
            <person name="Lin J."/>
            <person name="Lipzen A."/>
            <person name="Kuo A."/>
            <person name="Riley R."/>
            <person name="Mondo S."/>
            <person name="LaButti K."/>
            <person name="Haridas S."/>
            <person name="Pangalinan J."/>
            <person name="Salamov A.A."/>
            <person name="Simmons B.A."/>
            <person name="Magnuson J.K."/>
            <person name="Chen J."/>
            <person name="Drula E."/>
            <person name="Henrissat B."/>
            <person name="Wiebenga A."/>
            <person name="Lubbers R.J."/>
            <person name="Gomes A.C."/>
            <person name="Macurrencykelacurrency M.R."/>
            <person name="Stajich J."/>
            <person name="Grigoriev I.V."/>
            <person name="Mortensen U.H."/>
            <person name="De vries R.P."/>
            <person name="Baker S.E."/>
            <person name="Andersen M.R."/>
        </authorList>
    </citation>
    <scope>NUCLEOTIDE SEQUENCE [LARGE SCALE GENOMIC DNA]</scope>
    <source>
        <strain evidence="3 4">CBS 756.74</strain>
    </source>
</reference>
<keyword evidence="2" id="KW-0812">Transmembrane</keyword>
<keyword evidence="2" id="KW-1133">Transmembrane helix</keyword>
<keyword evidence="4" id="KW-1185">Reference proteome</keyword>
<organism evidence="3 4">
    <name type="scientific">Aspergillus pseudodeflectus</name>
    <dbReference type="NCBI Taxonomy" id="176178"/>
    <lineage>
        <taxon>Eukaryota</taxon>
        <taxon>Fungi</taxon>
        <taxon>Dikarya</taxon>
        <taxon>Ascomycota</taxon>
        <taxon>Pezizomycotina</taxon>
        <taxon>Eurotiomycetes</taxon>
        <taxon>Eurotiomycetidae</taxon>
        <taxon>Eurotiales</taxon>
        <taxon>Aspergillaceae</taxon>
        <taxon>Aspergillus</taxon>
        <taxon>Aspergillus subgen. Nidulantes</taxon>
    </lineage>
</organism>
<dbReference type="Proteomes" id="UP001610444">
    <property type="component" value="Unassembled WGS sequence"/>
</dbReference>
<feature type="transmembrane region" description="Helical" evidence="2">
    <location>
        <begin position="320"/>
        <end position="341"/>
    </location>
</feature>
<sequence length="419" mass="46087">MRSIALRGHRASKPEALICQLCQVSPSPAARYRQQTTRSYSSATTTTPRSDSGQSPSKKALRTYLTQSRVIKRYASTASSQTGPSDFGTSLSGIEKGSAKLRNLQTVPSNEAVVAVLQQCLDVAESIAQPDRASKEEDNEISSLLHLEEKNSSKKAPKSTRNAHQQPSADALCRIVHDLITDEKIFISPETLTFYVKIHTLLNRPERFPEIFHLYANKPIPEENSSPIKYLRPNPKSINSAIPVDLANMALDVAISQRNLGLVLAIIDNTFCAPAFHRAKFFKKAAIPLGLLGTTPAACYAAASWAATFQNTMEPSTATAIAFAATLAYVGGTSSVGLLAITTANDHMERVVWLPGVPLRDRWLREEERAALDKVAVAWGFKDLYLRGEEEGEEWENLREFIGIRGMILDKTDLMQGMQ</sequence>
<evidence type="ECO:0000256" key="2">
    <source>
        <dbReference type="SAM" id="Phobius"/>
    </source>
</evidence>
<feature type="region of interest" description="Disordered" evidence="1">
    <location>
        <begin position="146"/>
        <end position="167"/>
    </location>
</feature>
<name>A0ABR4K9J4_9EURO</name>
<feature type="compositionally biased region" description="Low complexity" evidence="1">
    <location>
        <begin position="36"/>
        <end position="50"/>
    </location>
</feature>
<evidence type="ECO:0000256" key="1">
    <source>
        <dbReference type="SAM" id="MobiDB-lite"/>
    </source>
</evidence>
<dbReference type="EMBL" id="JBFXLR010000027">
    <property type="protein sequence ID" value="KAL2847992.1"/>
    <property type="molecule type" value="Genomic_DNA"/>
</dbReference>
<evidence type="ECO:0000313" key="4">
    <source>
        <dbReference type="Proteomes" id="UP001610444"/>
    </source>
</evidence>
<comment type="caution">
    <text evidence="3">The sequence shown here is derived from an EMBL/GenBank/DDBJ whole genome shotgun (WGS) entry which is preliminary data.</text>
</comment>
<evidence type="ECO:0000313" key="3">
    <source>
        <dbReference type="EMBL" id="KAL2847992.1"/>
    </source>
</evidence>
<keyword evidence="2" id="KW-0472">Membrane</keyword>
<dbReference type="GeneID" id="98155656"/>
<accession>A0ABR4K9J4</accession>
<dbReference type="RefSeq" id="XP_070898037.1">
    <property type="nucleotide sequence ID" value="XM_071040492.1"/>
</dbReference>
<feature type="transmembrane region" description="Helical" evidence="2">
    <location>
        <begin position="286"/>
        <end position="308"/>
    </location>
</feature>